<evidence type="ECO:0000313" key="1">
    <source>
        <dbReference type="EMBL" id="RJF96918.1"/>
    </source>
</evidence>
<dbReference type="RefSeq" id="WP_119743056.1">
    <property type="nucleotide sequence ID" value="NZ_QYUN01000003.1"/>
</dbReference>
<organism evidence="1 2">
    <name type="scientific">Noviherbaspirillum cavernae</name>
    <dbReference type="NCBI Taxonomy" id="2320862"/>
    <lineage>
        <taxon>Bacteria</taxon>
        <taxon>Pseudomonadati</taxon>
        <taxon>Pseudomonadota</taxon>
        <taxon>Betaproteobacteria</taxon>
        <taxon>Burkholderiales</taxon>
        <taxon>Oxalobacteraceae</taxon>
        <taxon>Noviherbaspirillum</taxon>
    </lineage>
</organism>
<sequence length="74" mass="8338">MTTVDELMTQAFSVPRDPRSTEYKAGVRAALDYRLNGKKMLAPFRIGTTAADAYFAGTDEGHRIWRNLSTQKQD</sequence>
<comment type="caution">
    <text evidence="1">The sequence shown here is derived from an EMBL/GenBank/DDBJ whole genome shotgun (WGS) entry which is preliminary data.</text>
</comment>
<proteinExistence type="predicted"/>
<protein>
    <submittedName>
        <fullName evidence="1">Uncharacterized protein</fullName>
    </submittedName>
</protein>
<accession>A0A418WW94</accession>
<evidence type="ECO:0000313" key="2">
    <source>
        <dbReference type="Proteomes" id="UP000285190"/>
    </source>
</evidence>
<dbReference type="Proteomes" id="UP000285190">
    <property type="component" value="Unassembled WGS sequence"/>
</dbReference>
<dbReference type="EMBL" id="QYUN01000003">
    <property type="protein sequence ID" value="RJF96918.1"/>
    <property type="molecule type" value="Genomic_DNA"/>
</dbReference>
<name>A0A418WW94_9BURK</name>
<dbReference type="AlphaFoldDB" id="A0A418WW94"/>
<dbReference type="OrthoDB" id="9132780at2"/>
<reference evidence="1 2" key="1">
    <citation type="submission" date="2018-09" db="EMBL/GenBank/DDBJ databases">
        <authorList>
            <person name="Zhu H."/>
        </authorList>
    </citation>
    <scope>NUCLEOTIDE SEQUENCE [LARGE SCALE GENOMIC DNA]</scope>
    <source>
        <strain evidence="1 2">K2R10-39</strain>
    </source>
</reference>
<keyword evidence="2" id="KW-1185">Reference proteome</keyword>
<gene>
    <name evidence="1" type="ORF">D3870_21360</name>
</gene>